<comment type="caution">
    <text evidence="2">The sequence shown here is derived from an EMBL/GenBank/DDBJ whole genome shotgun (WGS) entry which is preliminary data.</text>
</comment>
<organism evidence="2 3">
    <name type="scientific">Candidatus Taylorbacteria bacterium RIFOXYD2_FULL_36_9</name>
    <dbReference type="NCBI Taxonomy" id="1802338"/>
    <lineage>
        <taxon>Bacteria</taxon>
        <taxon>Candidatus Tayloriibacteriota</taxon>
    </lineage>
</organism>
<keyword evidence="1" id="KW-0472">Membrane</keyword>
<dbReference type="Proteomes" id="UP000176965">
    <property type="component" value="Unassembled WGS sequence"/>
</dbReference>
<gene>
    <name evidence="2" type="ORF">A2541_02640</name>
</gene>
<evidence type="ECO:0000313" key="3">
    <source>
        <dbReference type="Proteomes" id="UP000176965"/>
    </source>
</evidence>
<keyword evidence="1" id="KW-1133">Transmembrane helix</keyword>
<reference evidence="2 3" key="1">
    <citation type="journal article" date="2016" name="Nat. Commun.">
        <title>Thousands of microbial genomes shed light on interconnected biogeochemical processes in an aquifer system.</title>
        <authorList>
            <person name="Anantharaman K."/>
            <person name="Brown C.T."/>
            <person name="Hug L.A."/>
            <person name="Sharon I."/>
            <person name="Castelle C.J."/>
            <person name="Probst A.J."/>
            <person name="Thomas B.C."/>
            <person name="Singh A."/>
            <person name="Wilkins M.J."/>
            <person name="Karaoz U."/>
            <person name="Brodie E.L."/>
            <person name="Williams K.H."/>
            <person name="Hubbard S.S."/>
            <person name="Banfield J.F."/>
        </authorList>
    </citation>
    <scope>NUCLEOTIDE SEQUENCE [LARGE SCALE GENOMIC DNA]</scope>
</reference>
<name>A0A1G2PD87_9BACT</name>
<dbReference type="STRING" id="1802338.A2541_02640"/>
<dbReference type="AlphaFoldDB" id="A0A1G2PD87"/>
<proteinExistence type="predicted"/>
<protein>
    <recommendedName>
        <fullName evidence="4">Type 4 fimbrial biogenesis protein PilX N-terminal domain-containing protein</fullName>
    </recommendedName>
</protein>
<evidence type="ECO:0000256" key="1">
    <source>
        <dbReference type="SAM" id="Phobius"/>
    </source>
</evidence>
<dbReference type="EMBL" id="MHSQ01000031">
    <property type="protein sequence ID" value="OHA46308.1"/>
    <property type="molecule type" value="Genomic_DNA"/>
</dbReference>
<keyword evidence="1" id="KW-0812">Transmembrane</keyword>
<feature type="transmembrane region" description="Helical" evidence="1">
    <location>
        <begin position="12"/>
        <end position="35"/>
    </location>
</feature>
<evidence type="ECO:0008006" key="4">
    <source>
        <dbReference type="Google" id="ProtNLM"/>
    </source>
</evidence>
<accession>A0A1G2PD87</accession>
<evidence type="ECO:0000313" key="2">
    <source>
        <dbReference type="EMBL" id="OHA46308.1"/>
    </source>
</evidence>
<sequence length="148" mass="15501">MSSKIKKVNNGGFLVLTMVLLVCAVVLAVATGIFLRSISQTNETADSEGALKAWGTVNACGEYALGQMVASSTSATTTATNWGYASTTGEELAVGDETCYIYPVEDSGTSKLVKASSTVSLFTKKILIEVATNTPDIVINSWAEVADF</sequence>